<dbReference type="EMBL" id="ASSQ01000011">
    <property type="protein sequence ID" value="EOS18250.1"/>
    <property type="molecule type" value="Genomic_DNA"/>
</dbReference>
<dbReference type="GO" id="GO:0004066">
    <property type="term" value="F:asparagine synthase (glutamine-hydrolyzing) activity"/>
    <property type="evidence" value="ECO:0007669"/>
    <property type="project" value="UniProtKB-EC"/>
</dbReference>
<dbReference type="SUPFAM" id="SSF52402">
    <property type="entry name" value="Adenine nucleotide alpha hydrolases-like"/>
    <property type="match status" value="1"/>
</dbReference>
<dbReference type="InterPro" id="IPR029055">
    <property type="entry name" value="Ntn_hydrolases_N"/>
</dbReference>
<protein>
    <recommendedName>
        <fullName evidence="2">asparagine synthase (glutamine-hydrolyzing)</fullName>
        <ecNumber evidence="2">6.3.5.4</ecNumber>
    </recommendedName>
</protein>
<comment type="pathway">
    <text evidence="1">Amino-acid biosynthesis; L-asparagine biosynthesis; L-asparagine from L-aspartate (L-Gln route): step 1/1.</text>
</comment>
<dbReference type="Proteomes" id="UP000014140">
    <property type="component" value="Unassembled WGS sequence"/>
</dbReference>
<dbReference type="PANTHER" id="PTHR43284:SF1">
    <property type="entry name" value="ASPARAGINE SYNTHETASE"/>
    <property type="match status" value="1"/>
</dbReference>
<evidence type="ECO:0000313" key="4">
    <source>
        <dbReference type="EMBL" id="EOS18250.1"/>
    </source>
</evidence>
<dbReference type="AlphaFoldDB" id="S0GSL7"/>
<keyword evidence="5" id="KW-1185">Reference proteome</keyword>
<dbReference type="SUPFAM" id="SSF56235">
    <property type="entry name" value="N-terminal nucleophile aminohydrolases (Ntn hydrolases)"/>
    <property type="match status" value="1"/>
</dbReference>
<comment type="caution">
    <text evidence="4">The sequence shown here is derived from an EMBL/GenBank/DDBJ whole genome shotgun (WGS) entry which is preliminary data.</text>
</comment>
<organism evidence="4 5">
    <name type="scientific">Parabacteroides goldsteinii dnLKV18</name>
    <dbReference type="NCBI Taxonomy" id="1235789"/>
    <lineage>
        <taxon>Bacteria</taxon>
        <taxon>Pseudomonadati</taxon>
        <taxon>Bacteroidota</taxon>
        <taxon>Bacteroidia</taxon>
        <taxon>Bacteroidales</taxon>
        <taxon>Tannerellaceae</taxon>
        <taxon>Parabacteroides</taxon>
    </lineage>
</organism>
<gene>
    <name evidence="4" type="ORF">C803_01912</name>
</gene>
<accession>S0GSL7</accession>
<sequence>MTNCSYWLVCVDLCSSHQDFAEYSFSDRFRDDKCFFEDEYFLLICDGVLLNKKDLFRSNSCTSMKDLLFQILFGETTVERWTGVFTGFVYDKTKRKGYAWGNQTGDVSCFYSFDEKNKKLFVSNNFNILIERVGCGALDEKTSHFLLTYGFVPDDGTISCNIKRINPGCLLHLMGTGFRLKKYHRFTWSKSVDMTMEQAVEGLDHHFRKAVRLCFEKDIEYGYKRHLADLSAGLDSRMVNWIACDLAYKDITNISYSQSQTDEYCFSAQMGERFLNEFFHHSLDDATFLYDIDEMVKLQFGLGCYYSISGGYQWLRFINFCNYGLEHTGQLGDVIVGSYLHNEVQTVNLNAGRYSSLLPLRFHVQQEDYKCHEDFMMYTRGFKGILNTHYLRNNFTYAVSPFLDLEFMEFCASIPLKLRLDSKLYWKWLDTKYPVAASFPSSRMRNDRKVISFLHKLKNKVSYELYDLGYKLGLLKSSVNRNHMNPYQYWYETNEHLRNFICDYFDENIHIVGDYPELYKEACTMYNSNNAINKLMAISLLATVKTYIK</sequence>
<comment type="catalytic activity">
    <reaction evidence="3">
        <text>L-aspartate + L-glutamine + ATP + H2O = L-asparagine + L-glutamate + AMP + diphosphate + H(+)</text>
        <dbReference type="Rhea" id="RHEA:12228"/>
        <dbReference type="ChEBI" id="CHEBI:15377"/>
        <dbReference type="ChEBI" id="CHEBI:15378"/>
        <dbReference type="ChEBI" id="CHEBI:29985"/>
        <dbReference type="ChEBI" id="CHEBI:29991"/>
        <dbReference type="ChEBI" id="CHEBI:30616"/>
        <dbReference type="ChEBI" id="CHEBI:33019"/>
        <dbReference type="ChEBI" id="CHEBI:58048"/>
        <dbReference type="ChEBI" id="CHEBI:58359"/>
        <dbReference type="ChEBI" id="CHEBI:456215"/>
        <dbReference type="EC" id="6.3.5.4"/>
    </reaction>
</comment>
<evidence type="ECO:0000313" key="5">
    <source>
        <dbReference type="Proteomes" id="UP000014140"/>
    </source>
</evidence>
<dbReference type="PANTHER" id="PTHR43284">
    <property type="entry name" value="ASPARAGINE SYNTHETASE (GLUTAMINE-HYDROLYZING)"/>
    <property type="match status" value="1"/>
</dbReference>
<dbReference type="EC" id="6.3.5.4" evidence="2"/>
<dbReference type="InterPro" id="IPR014729">
    <property type="entry name" value="Rossmann-like_a/b/a_fold"/>
</dbReference>
<dbReference type="PATRIC" id="fig|1235789.3.peg.1908"/>
<reference evidence="4 5" key="1">
    <citation type="submission" date="2013-04" db="EMBL/GenBank/DDBJ databases">
        <title>The Genome Sequence of Parabacteroides goldsteinii dnLKV18.</title>
        <authorList>
            <consortium name="The Broad Institute Genomics Platform"/>
            <consortium name="The Broad Institute Genome Sequencing Center for Infectious Disease"/>
            <person name="Earl A."/>
            <person name="Xavier R."/>
            <person name="Kuhn K."/>
            <person name="Stappenbeck T."/>
            <person name="Walker B."/>
            <person name="Young S."/>
            <person name="Zeng Q."/>
            <person name="Gargeya S."/>
            <person name="Fitzgerald M."/>
            <person name="Haas B."/>
            <person name="Abouelleil A."/>
            <person name="Allen A.W."/>
            <person name="Alvarado L."/>
            <person name="Arachchi H.M."/>
            <person name="Berlin A.M."/>
            <person name="Chapman S.B."/>
            <person name="Gainer-Dewar J."/>
            <person name="Goldberg J."/>
            <person name="Griggs A."/>
            <person name="Gujja S."/>
            <person name="Hansen M."/>
            <person name="Howarth C."/>
            <person name="Imamovic A."/>
            <person name="Ireland A."/>
            <person name="Larimer J."/>
            <person name="McCowan C."/>
            <person name="Murphy C."/>
            <person name="Pearson M."/>
            <person name="Poon T.W."/>
            <person name="Priest M."/>
            <person name="Roberts A."/>
            <person name="Saif S."/>
            <person name="Shea T."/>
            <person name="Sisk P."/>
            <person name="Sykes S."/>
            <person name="Wortman J."/>
            <person name="Nusbaum C."/>
            <person name="Birren B."/>
        </authorList>
    </citation>
    <scope>NUCLEOTIDE SEQUENCE [LARGE SCALE GENOMIC DNA]</scope>
    <source>
        <strain evidence="5">dnLKV18</strain>
    </source>
</reference>
<evidence type="ECO:0000256" key="3">
    <source>
        <dbReference type="ARBA" id="ARBA00048741"/>
    </source>
</evidence>
<proteinExistence type="predicted"/>
<evidence type="ECO:0000256" key="1">
    <source>
        <dbReference type="ARBA" id="ARBA00005187"/>
    </source>
</evidence>
<dbReference type="Gene3D" id="3.40.50.620">
    <property type="entry name" value="HUPs"/>
    <property type="match status" value="1"/>
</dbReference>
<evidence type="ECO:0000256" key="2">
    <source>
        <dbReference type="ARBA" id="ARBA00012737"/>
    </source>
</evidence>
<dbReference type="HOGENOM" id="CLU_036707_0_0_10"/>
<dbReference type="InterPro" id="IPR051786">
    <property type="entry name" value="ASN_synthetase/amidase"/>
</dbReference>
<name>S0GSL7_9BACT</name>